<feature type="transmembrane region" description="Helical" evidence="9">
    <location>
        <begin position="369"/>
        <end position="389"/>
    </location>
</feature>
<dbReference type="InterPro" id="IPR003352">
    <property type="entry name" value="PTS_EIIC"/>
</dbReference>
<sequence>MNFMDKFNELANRTLVPIATKLGNQRHLAAIRDGMVVAIPLSILGGVCLIISTPPFTPDTLPDWGFFSDMLMGWYNWAQTYKAALQVPYNMTMALMGLFVTFSISYHLAKRYEMPGLNAACVTTAVFLIMSAPSISAVPSSVINEGAKASDLLAQAGSYIPTTYLDAKGIFTGILCSIGCVEIMRLLLKKNIRFKLPEGVPPAITSSFDAIIPLFACVIVFYGASLIIQNLSGELLPSMLMTILAPAVSGLDSLVGICLITIIAQVFWFFGLHGASITQPIRLPFMQMYLVANITAFSEGNTIVHFFTQPFWSYVITLGGGGATLGLCILLTRSKSKELKTLGRLSIGPAIFNINEPIIFGLPMVLNPLMMIPFIFVPVVNSIIAYALMALNVVGKGVIETPWTTPAPLGAALGCMDVKAGIMVIGLILLDMLLYYPFFKLTEKQKLQEEAGETN</sequence>
<keyword evidence="5 9" id="KW-0812">Transmembrane</keyword>
<keyword evidence="2 8" id="KW-0813">Transport</keyword>
<organism evidence="11 12">
    <name type="scientific">Candidatus Erysipelatoclostridium merdavium</name>
    <dbReference type="NCBI Taxonomy" id="2838566"/>
    <lineage>
        <taxon>Bacteria</taxon>
        <taxon>Bacillati</taxon>
        <taxon>Bacillota</taxon>
        <taxon>Erysipelotrichia</taxon>
        <taxon>Erysipelotrichales</taxon>
        <taxon>Erysipelotrichales incertae sedis</taxon>
    </lineage>
</organism>
<gene>
    <name evidence="11" type="ORF">H9980_04375</name>
</gene>
<dbReference type="Proteomes" id="UP000886724">
    <property type="component" value="Unassembled WGS sequence"/>
</dbReference>
<dbReference type="PIRSF" id="PIRSF006351">
    <property type="entry name" value="PTS_EIIC-Cellobiose"/>
    <property type="match status" value="1"/>
</dbReference>
<feature type="transmembrane region" description="Helical" evidence="9">
    <location>
        <begin position="116"/>
        <end position="135"/>
    </location>
</feature>
<protein>
    <recommendedName>
        <fullName evidence="8">Permease IIC component</fullName>
    </recommendedName>
</protein>
<evidence type="ECO:0000256" key="2">
    <source>
        <dbReference type="ARBA" id="ARBA00022448"/>
    </source>
</evidence>
<comment type="subcellular location">
    <subcellularLocation>
        <location evidence="1">Cell membrane</location>
        <topology evidence="1">Multi-pass membrane protein</topology>
    </subcellularLocation>
</comment>
<reference evidence="11" key="1">
    <citation type="journal article" date="2021" name="PeerJ">
        <title>Extensive microbial diversity within the chicken gut microbiome revealed by metagenomics and culture.</title>
        <authorList>
            <person name="Gilroy R."/>
            <person name="Ravi A."/>
            <person name="Getino M."/>
            <person name="Pursley I."/>
            <person name="Horton D.L."/>
            <person name="Alikhan N.F."/>
            <person name="Baker D."/>
            <person name="Gharbi K."/>
            <person name="Hall N."/>
            <person name="Watson M."/>
            <person name="Adriaenssens E.M."/>
            <person name="Foster-Nyarko E."/>
            <person name="Jarju S."/>
            <person name="Secka A."/>
            <person name="Antonio M."/>
            <person name="Oren A."/>
            <person name="Chaudhuri R.R."/>
            <person name="La Ragione R."/>
            <person name="Hildebrand F."/>
            <person name="Pallen M.J."/>
        </authorList>
    </citation>
    <scope>NUCLEOTIDE SEQUENCE</scope>
    <source>
        <strain evidence="11">ChiGjej1B1-14440</strain>
    </source>
</reference>
<keyword evidence="7 8" id="KW-0472">Membrane</keyword>
<evidence type="ECO:0000256" key="4">
    <source>
        <dbReference type="ARBA" id="ARBA00022597"/>
    </source>
</evidence>
<dbReference type="GO" id="GO:0005886">
    <property type="term" value="C:plasma membrane"/>
    <property type="evidence" value="ECO:0007669"/>
    <property type="project" value="UniProtKB-SubCell"/>
</dbReference>
<comment type="caution">
    <text evidence="11">The sequence shown here is derived from an EMBL/GenBank/DDBJ whole genome shotgun (WGS) entry which is preliminary data.</text>
</comment>
<keyword evidence="4 8" id="KW-0762">Sugar transport</keyword>
<dbReference type="AlphaFoldDB" id="A0A9D2BM75"/>
<feature type="transmembrane region" description="Helical" evidence="9">
    <location>
        <begin position="169"/>
        <end position="188"/>
    </location>
</feature>
<comment type="function">
    <text evidence="8">The phosphoenolpyruvate-dependent sugar phosphotransferase system (PTS), a major carbohydrate active -transport system, catalyzes the phosphorylation of incoming sugar substrates concomitant with their translocation across the cell membrane.</text>
</comment>
<accession>A0A9D2BM75</accession>
<dbReference type="PANTHER" id="PTHR33989">
    <property type="match status" value="1"/>
</dbReference>
<dbReference type="NCBIfam" id="TIGR00410">
    <property type="entry name" value="lacE"/>
    <property type="match status" value="1"/>
</dbReference>
<feature type="domain" description="PTS EIIC type-3" evidence="10">
    <location>
        <begin position="11"/>
        <end position="438"/>
    </location>
</feature>
<evidence type="ECO:0000256" key="9">
    <source>
        <dbReference type="SAM" id="Phobius"/>
    </source>
</evidence>
<evidence type="ECO:0000313" key="12">
    <source>
        <dbReference type="Proteomes" id="UP000886724"/>
    </source>
</evidence>
<feature type="transmembrane region" description="Helical" evidence="9">
    <location>
        <begin position="208"/>
        <end position="228"/>
    </location>
</feature>
<dbReference type="InterPro" id="IPR004796">
    <property type="entry name" value="PTS_IIC_cello"/>
</dbReference>
<dbReference type="Pfam" id="PF02378">
    <property type="entry name" value="PTS_EIIC"/>
    <property type="match status" value="1"/>
</dbReference>
<evidence type="ECO:0000256" key="1">
    <source>
        <dbReference type="ARBA" id="ARBA00004651"/>
    </source>
</evidence>
<evidence type="ECO:0000256" key="8">
    <source>
        <dbReference type="PIRNR" id="PIRNR006351"/>
    </source>
</evidence>
<keyword evidence="3 8" id="KW-1003">Cell membrane</keyword>
<dbReference type="GO" id="GO:0008982">
    <property type="term" value="F:protein-N(PI)-phosphohistidine-sugar phosphotransferase activity"/>
    <property type="evidence" value="ECO:0007669"/>
    <property type="project" value="UniProtKB-UniRule"/>
</dbReference>
<evidence type="ECO:0000256" key="6">
    <source>
        <dbReference type="ARBA" id="ARBA00022989"/>
    </source>
</evidence>
<reference evidence="11" key="2">
    <citation type="submission" date="2021-04" db="EMBL/GenBank/DDBJ databases">
        <authorList>
            <person name="Gilroy R."/>
        </authorList>
    </citation>
    <scope>NUCLEOTIDE SEQUENCE</scope>
    <source>
        <strain evidence="11">ChiGjej1B1-14440</strain>
    </source>
</reference>
<dbReference type="InterPro" id="IPR051088">
    <property type="entry name" value="PTS_Sugar-EIIC/EIIB"/>
</dbReference>
<proteinExistence type="predicted"/>
<evidence type="ECO:0000259" key="10">
    <source>
        <dbReference type="PROSITE" id="PS51105"/>
    </source>
</evidence>
<dbReference type="GO" id="GO:0009401">
    <property type="term" value="P:phosphoenolpyruvate-dependent sugar phosphotransferase system"/>
    <property type="evidence" value="ECO:0007669"/>
    <property type="project" value="InterPro"/>
</dbReference>
<dbReference type="PANTHER" id="PTHR33989:SF4">
    <property type="entry name" value="PTS SYSTEM N,N'-DIACETYLCHITOBIOSE-SPECIFIC EIIC COMPONENT"/>
    <property type="match status" value="1"/>
</dbReference>
<feature type="transmembrane region" description="Helical" evidence="9">
    <location>
        <begin position="35"/>
        <end position="56"/>
    </location>
</feature>
<keyword evidence="6 9" id="KW-1133">Transmembrane helix</keyword>
<dbReference type="EMBL" id="DXET01000100">
    <property type="protein sequence ID" value="HIX81193.1"/>
    <property type="molecule type" value="Genomic_DNA"/>
</dbReference>
<name>A0A9D2BM75_9FIRM</name>
<feature type="transmembrane region" description="Helical" evidence="9">
    <location>
        <begin position="89"/>
        <end position="109"/>
    </location>
</feature>
<feature type="transmembrane region" description="Helical" evidence="9">
    <location>
        <begin position="248"/>
        <end position="271"/>
    </location>
</feature>
<dbReference type="PROSITE" id="PS51105">
    <property type="entry name" value="PTS_EIIC_TYPE_3"/>
    <property type="match status" value="1"/>
</dbReference>
<feature type="transmembrane region" description="Helical" evidence="9">
    <location>
        <begin position="311"/>
        <end position="332"/>
    </location>
</feature>
<feature type="transmembrane region" description="Helical" evidence="9">
    <location>
        <begin position="283"/>
        <end position="305"/>
    </location>
</feature>
<evidence type="ECO:0000256" key="7">
    <source>
        <dbReference type="ARBA" id="ARBA00023136"/>
    </source>
</evidence>
<evidence type="ECO:0000313" key="11">
    <source>
        <dbReference type="EMBL" id="HIX81193.1"/>
    </source>
</evidence>
<evidence type="ECO:0000256" key="3">
    <source>
        <dbReference type="ARBA" id="ARBA00022475"/>
    </source>
</evidence>
<evidence type="ECO:0000256" key="5">
    <source>
        <dbReference type="ARBA" id="ARBA00022692"/>
    </source>
</evidence>
<feature type="transmembrane region" description="Helical" evidence="9">
    <location>
        <begin position="409"/>
        <end position="436"/>
    </location>
</feature>
<dbReference type="InterPro" id="IPR004501">
    <property type="entry name" value="PTS_EIIC_3"/>
</dbReference>